<dbReference type="AlphaFoldDB" id="A0A6J6S2F0"/>
<gene>
    <name evidence="2" type="ORF">UFOPK2579_02455</name>
</gene>
<dbReference type="Gene3D" id="3.40.50.300">
    <property type="entry name" value="P-loop containing nucleotide triphosphate hydrolases"/>
    <property type="match status" value="1"/>
</dbReference>
<name>A0A6J6S2F0_9ZZZZ</name>
<dbReference type="Pfam" id="PF13469">
    <property type="entry name" value="Sulfotransfer_3"/>
    <property type="match status" value="1"/>
</dbReference>
<protein>
    <submittedName>
        <fullName evidence="2">Unannotated protein</fullName>
    </submittedName>
</protein>
<reference evidence="2" key="1">
    <citation type="submission" date="2020-05" db="EMBL/GenBank/DDBJ databases">
        <authorList>
            <person name="Chiriac C."/>
            <person name="Salcher M."/>
            <person name="Ghai R."/>
            <person name="Kavagutti S V."/>
        </authorList>
    </citation>
    <scope>NUCLEOTIDE SEQUENCE</scope>
</reference>
<dbReference type="InterPro" id="IPR027417">
    <property type="entry name" value="P-loop_NTPase"/>
</dbReference>
<evidence type="ECO:0000313" key="2">
    <source>
        <dbReference type="EMBL" id="CAB4728943.1"/>
    </source>
</evidence>
<keyword evidence="1" id="KW-0175">Coiled coil</keyword>
<dbReference type="EMBL" id="CAEZXR010000364">
    <property type="protein sequence ID" value="CAB4728943.1"/>
    <property type="molecule type" value="Genomic_DNA"/>
</dbReference>
<sequence>MTDPTVPVPARHRLVVVTGSGRSGTSSVAGTLKRLGVHIPQPEVEADERNPLGYYEPQWVAQFHKAFLNAVPVRTIDARPDAGEIAMAAVTPEIESELRAWLGEELARHEPGTPIAVKETRAYWVFPLWLRIAAELDADVSSLTMLRHPAQVVRSRDTAYLTESSESFRRRRETTNVAAWVNSIFATERATRERPRAFVPYVDLVGDWRSAITRACDQLDLATGDLTAPHPVDEFVTTSLNRSSPDWDGLVVSDALVDLAERTWATAQRLVTAPHDAQAIADLDRLHEEYVAMYESASAIALDATAAQVASLRKRLAAKSRRIDKLRAELETLRAGAAR</sequence>
<evidence type="ECO:0000256" key="1">
    <source>
        <dbReference type="SAM" id="Coils"/>
    </source>
</evidence>
<dbReference type="SUPFAM" id="SSF52540">
    <property type="entry name" value="P-loop containing nucleoside triphosphate hydrolases"/>
    <property type="match status" value="1"/>
</dbReference>
<proteinExistence type="predicted"/>
<feature type="coiled-coil region" evidence="1">
    <location>
        <begin position="309"/>
        <end position="336"/>
    </location>
</feature>
<organism evidence="2">
    <name type="scientific">freshwater metagenome</name>
    <dbReference type="NCBI Taxonomy" id="449393"/>
    <lineage>
        <taxon>unclassified sequences</taxon>
        <taxon>metagenomes</taxon>
        <taxon>ecological metagenomes</taxon>
    </lineage>
</organism>
<accession>A0A6J6S2F0</accession>